<reference evidence="4" key="1">
    <citation type="submission" date="2023-03" db="EMBL/GenBank/DDBJ databases">
        <title>Massive genome expansion in bonnet fungi (Mycena s.s.) driven by repeated elements and novel gene families across ecological guilds.</title>
        <authorList>
            <consortium name="Lawrence Berkeley National Laboratory"/>
            <person name="Harder C.B."/>
            <person name="Miyauchi S."/>
            <person name="Viragh M."/>
            <person name="Kuo A."/>
            <person name="Thoen E."/>
            <person name="Andreopoulos B."/>
            <person name="Lu D."/>
            <person name="Skrede I."/>
            <person name="Drula E."/>
            <person name="Henrissat B."/>
            <person name="Morin E."/>
            <person name="Kohler A."/>
            <person name="Barry K."/>
            <person name="LaButti K."/>
            <person name="Morin E."/>
            <person name="Salamov A."/>
            <person name="Lipzen A."/>
            <person name="Mereny Z."/>
            <person name="Hegedus B."/>
            <person name="Baldrian P."/>
            <person name="Stursova M."/>
            <person name="Weitz H."/>
            <person name="Taylor A."/>
            <person name="Grigoriev I.V."/>
            <person name="Nagy L.G."/>
            <person name="Martin F."/>
            <person name="Kauserud H."/>
        </authorList>
    </citation>
    <scope>NUCLEOTIDE SEQUENCE</scope>
    <source>
        <strain evidence="4">9284</strain>
    </source>
</reference>
<evidence type="ECO:0000259" key="3">
    <source>
        <dbReference type="PROSITE" id="PS51228"/>
    </source>
</evidence>
<sequence length="97" mass="10819">MSETYTKAQFQAAANIVTKLPKDGPIKLGNDDKLQFYGLYKRAPGMFDFEGKAKLKAYEEMSDVTPEQAWTRYVNKLLPLLEQAGDSASIEVIKSAV</sequence>
<evidence type="ECO:0000313" key="4">
    <source>
        <dbReference type="EMBL" id="KAJ7650025.1"/>
    </source>
</evidence>
<dbReference type="Gene3D" id="1.20.80.10">
    <property type="match status" value="1"/>
</dbReference>
<dbReference type="InterPro" id="IPR014352">
    <property type="entry name" value="FERM/acyl-CoA-bd_prot_sf"/>
</dbReference>
<comment type="caution">
    <text evidence="4">The sequence shown here is derived from an EMBL/GenBank/DDBJ whole genome shotgun (WGS) entry which is preliminary data.</text>
</comment>
<dbReference type="InterPro" id="IPR035984">
    <property type="entry name" value="Acyl-CoA-binding_sf"/>
</dbReference>
<keyword evidence="5" id="KW-1185">Reference proteome</keyword>
<feature type="domain" description="ACB" evidence="3">
    <location>
        <begin position="6"/>
        <end position="86"/>
    </location>
</feature>
<dbReference type="SUPFAM" id="SSF47027">
    <property type="entry name" value="Acyl-CoA binding protein"/>
    <property type="match status" value="1"/>
</dbReference>
<dbReference type="InterPro" id="IPR000582">
    <property type="entry name" value="Acyl-CoA-binding_protein"/>
</dbReference>
<name>A0AAD7G0V1_9AGAR</name>
<dbReference type="PANTHER" id="PTHR23310">
    <property type="entry name" value="ACYL-COA-BINDING PROTEIN, ACBP"/>
    <property type="match status" value="1"/>
</dbReference>
<evidence type="ECO:0000256" key="1">
    <source>
        <dbReference type="ARBA" id="ARBA00005567"/>
    </source>
</evidence>
<dbReference type="GO" id="GO:0006631">
    <property type="term" value="P:fatty acid metabolic process"/>
    <property type="evidence" value="ECO:0007669"/>
    <property type="project" value="TreeGrafter"/>
</dbReference>
<dbReference type="PROSITE" id="PS51228">
    <property type="entry name" value="ACB_2"/>
    <property type="match status" value="1"/>
</dbReference>
<evidence type="ECO:0000256" key="2">
    <source>
        <dbReference type="ARBA" id="ARBA00023121"/>
    </source>
</evidence>
<proteinExistence type="inferred from homology"/>
<comment type="similarity">
    <text evidence="1">Belongs to the ACBP family.</text>
</comment>
<dbReference type="GO" id="GO:0000062">
    <property type="term" value="F:fatty-acyl-CoA binding"/>
    <property type="evidence" value="ECO:0007669"/>
    <property type="project" value="InterPro"/>
</dbReference>
<dbReference type="EMBL" id="JARKIF010000001">
    <property type="protein sequence ID" value="KAJ7650025.1"/>
    <property type="molecule type" value="Genomic_DNA"/>
</dbReference>
<accession>A0AAD7G0V1</accession>
<keyword evidence="2" id="KW-0446">Lipid-binding</keyword>
<protein>
    <recommendedName>
        <fullName evidence="3">ACB domain-containing protein</fullName>
    </recommendedName>
</protein>
<dbReference type="Proteomes" id="UP001221142">
    <property type="component" value="Unassembled WGS sequence"/>
</dbReference>
<dbReference type="PANTHER" id="PTHR23310:SF62">
    <property type="entry name" value="ACYL-COA BINDING PROTEIN 1, ISOFORM A"/>
    <property type="match status" value="1"/>
</dbReference>
<dbReference type="AlphaFoldDB" id="A0AAD7G0V1"/>
<evidence type="ECO:0000313" key="5">
    <source>
        <dbReference type="Proteomes" id="UP001221142"/>
    </source>
</evidence>
<dbReference type="Pfam" id="PF00887">
    <property type="entry name" value="ACBP"/>
    <property type="match status" value="1"/>
</dbReference>
<organism evidence="4 5">
    <name type="scientific">Roridomyces roridus</name>
    <dbReference type="NCBI Taxonomy" id="1738132"/>
    <lineage>
        <taxon>Eukaryota</taxon>
        <taxon>Fungi</taxon>
        <taxon>Dikarya</taxon>
        <taxon>Basidiomycota</taxon>
        <taxon>Agaricomycotina</taxon>
        <taxon>Agaricomycetes</taxon>
        <taxon>Agaricomycetidae</taxon>
        <taxon>Agaricales</taxon>
        <taxon>Marasmiineae</taxon>
        <taxon>Mycenaceae</taxon>
        <taxon>Roridomyces</taxon>
    </lineage>
</organism>
<gene>
    <name evidence="4" type="ORF">FB45DRAFT_886673</name>
</gene>